<dbReference type="Pfam" id="PF16747">
    <property type="entry name" value="Adhesin_E"/>
    <property type="match status" value="1"/>
</dbReference>
<feature type="chain" id="PRO_5042213477" description="Surface-adhesin protein E-like domain-containing protein" evidence="1">
    <location>
        <begin position="20"/>
        <end position="138"/>
    </location>
</feature>
<evidence type="ECO:0000256" key="1">
    <source>
        <dbReference type="SAM" id="SignalP"/>
    </source>
</evidence>
<name>A0AAE3NC47_9BURK</name>
<keyword evidence="4" id="KW-1185">Reference proteome</keyword>
<evidence type="ECO:0000313" key="3">
    <source>
        <dbReference type="EMBL" id="MDA7418688.1"/>
    </source>
</evidence>
<dbReference type="Proteomes" id="UP001212602">
    <property type="component" value="Unassembled WGS sequence"/>
</dbReference>
<comment type="caution">
    <text evidence="3">The sequence shown here is derived from an EMBL/GenBank/DDBJ whole genome shotgun (WGS) entry which is preliminary data.</text>
</comment>
<dbReference type="RefSeq" id="WP_271429900.1">
    <property type="nucleotide sequence ID" value="NZ_JAQIPB010000011.1"/>
</dbReference>
<organism evidence="3 4">
    <name type="scientific">Xenophilus arseniciresistens</name>
    <dbReference type="NCBI Taxonomy" id="1283306"/>
    <lineage>
        <taxon>Bacteria</taxon>
        <taxon>Pseudomonadati</taxon>
        <taxon>Pseudomonadota</taxon>
        <taxon>Betaproteobacteria</taxon>
        <taxon>Burkholderiales</taxon>
        <taxon>Comamonadaceae</taxon>
        <taxon>Xenophilus</taxon>
    </lineage>
</organism>
<gene>
    <name evidence="3" type="ORF">PGB34_20135</name>
</gene>
<accession>A0AAE3NC47</accession>
<reference evidence="3" key="1">
    <citation type="submission" date="2023-01" db="EMBL/GenBank/DDBJ databases">
        <title>Xenophilus mangrovi sp. nov., isolated from soil of Mangrove nature reserve.</title>
        <authorList>
            <person name="Xu S."/>
            <person name="Liu Z."/>
            <person name="Xu Y."/>
        </authorList>
    </citation>
    <scope>NUCLEOTIDE SEQUENCE</scope>
    <source>
        <strain evidence="3">YW8</strain>
    </source>
</reference>
<dbReference type="EMBL" id="JAQIPB010000011">
    <property type="protein sequence ID" value="MDA7418688.1"/>
    <property type="molecule type" value="Genomic_DNA"/>
</dbReference>
<keyword evidence="1" id="KW-0732">Signal</keyword>
<sequence length="138" mass="15928">MKRVYLLCAWMLAGSPAWAQGEWLTLSGDPARPEVDTVQVNPIAVERSAQARTLDIRVNRSRTRRNWEGVPYRSYTAQVRIRCEERRGEYLNLRMYLQPLWVGPVQEAGYDEPRPPMLFKDVEPNPTERIIRAACPAS</sequence>
<dbReference type="InterPro" id="IPR031939">
    <property type="entry name" value="Adhesin_E-like"/>
</dbReference>
<feature type="domain" description="Surface-adhesin protein E-like" evidence="2">
    <location>
        <begin position="23"/>
        <end position="135"/>
    </location>
</feature>
<evidence type="ECO:0000313" key="4">
    <source>
        <dbReference type="Proteomes" id="UP001212602"/>
    </source>
</evidence>
<proteinExistence type="predicted"/>
<protein>
    <recommendedName>
        <fullName evidence="2">Surface-adhesin protein E-like domain-containing protein</fullName>
    </recommendedName>
</protein>
<dbReference type="AlphaFoldDB" id="A0AAE3NC47"/>
<feature type="signal peptide" evidence="1">
    <location>
        <begin position="1"/>
        <end position="19"/>
    </location>
</feature>
<evidence type="ECO:0000259" key="2">
    <source>
        <dbReference type="Pfam" id="PF16747"/>
    </source>
</evidence>